<dbReference type="EMBL" id="CCEJ010000011">
    <property type="protein sequence ID" value="CDR35004.1"/>
    <property type="molecule type" value="Genomic_DNA"/>
</dbReference>
<evidence type="ECO:0000259" key="9">
    <source>
        <dbReference type="Pfam" id="PF16916"/>
    </source>
</evidence>
<feature type="transmembrane region" description="Helical" evidence="7">
    <location>
        <begin position="21"/>
        <end position="47"/>
    </location>
</feature>
<evidence type="ECO:0000313" key="10">
    <source>
        <dbReference type="EMBL" id="CDR35004.1"/>
    </source>
</evidence>
<dbReference type="GO" id="GO:0008324">
    <property type="term" value="F:monoatomic cation transmembrane transporter activity"/>
    <property type="evidence" value="ECO:0007669"/>
    <property type="project" value="InterPro"/>
</dbReference>
<dbReference type="Gene3D" id="3.30.70.1350">
    <property type="entry name" value="Cation efflux protein, cytoplasmic domain"/>
    <property type="match status" value="1"/>
</dbReference>
<dbReference type="SUPFAM" id="SSF160240">
    <property type="entry name" value="Cation efflux protein cytoplasmic domain-like"/>
    <property type="match status" value="1"/>
</dbReference>
<organism evidence="10 11">
    <name type="scientific">Candidatus Criblamydia sequanensis CRIB-18</name>
    <dbReference type="NCBI Taxonomy" id="1437425"/>
    <lineage>
        <taxon>Bacteria</taxon>
        <taxon>Pseudomonadati</taxon>
        <taxon>Chlamydiota</taxon>
        <taxon>Chlamydiia</taxon>
        <taxon>Parachlamydiales</taxon>
        <taxon>Candidatus Criblamydiaceae</taxon>
        <taxon>Candidatus Criblamydia</taxon>
    </lineage>
</organism>
<feature type="transmembrane region" description="Helical" evidence="7">
    <location>
        <begin position="171"/>
        <end position="189"/>
    </location>
</feature>
<dbReference type="AlphaFoldDB" id="A0A090E2Z4"/>
<dbReference type="InterPro" id="IPR058533">
    <property type="entry name" value="Cation_efflux_TM"/>
</dbReference>
<protein>
    <submittedName>
        <fullName evidence="10">Cation efflux transporter</fullName>
    </submittedName>
</protein>
<evidence type="ECO:0000256" key="6">
    <source>
        <dbReference type="ARBA" id="ARBA00023136"/>
    </source>
</evidence>
<keyword evidence="4 7" id="KW-0812">Transmembrane</keyword>
<sequence>MFPKALKPPPSAKKARNERARALTMSLFFGISSRVLIVLVEMLAYLYYGSASLFMDGLATAIDIVSSILLFIFIKLAVKPPDRDHPYGHGRYEPLAGMQLGFLLVAIGIGMGLQQSVELTHDQGMKENARYLFLVPVFCILLLEASYQYISYQAKKQDSPVLLAESYHFRIDSLTSLVAAIALFSGAVLQKEIILFDKIGALCISLIMAFLGFSAIRKNAEQLMDKKPQEKYFNIVRQASLDVKGVLGTEKIRIQQYGPDAHVNIDIEVDPKLSVEKAHEISQRVRYEIQKEWPSVRDVIVHIEPYYEDDH</sequence>
<proteinExistence type="inferred from homology"/>
<evidence type="ECO:0000256" key="1">
    <source>
        <dbReference type="ARBA" id="ARBA00004141"/>
    </source>
</evidence>
<gene>
    <name evidence="10" type="primary">czcD</name>
    <name evidence="10" type="ORF">CSEC_2198</name>
</gene>
<evidence type="ECO:0000256" key="4">
    <source>
        <dbReference type="ARBA" id="ARBA00022692"/>
    </source>
</evidence>
<evidence type="ECO:0000256" key="2">
    <source>
        <dbReference type="ARBA" id="ARBA00008114"/>
    </source>
</evidence>
<feature type="transmembrane region" description="Helical" evidence="7">
    <location>
        <begin position="129"/>
        <end position="150"/>
    </location>
</feature>
<feature type="domain" description="Cation efflux protein transmembrane" evidence="8">
    <location>
        <begin position="28"/>
        <end position="224"/>
    </location>
</feature>
<accession>A0A090E2Z4</accession>
<dbReference type="RefSeq" id="WP_041018552.1">
    <property type="nucleotide sequence ID" value="NZ_CCEJ010000011.1"/>
</dbReference>
<dbReference type="InterPro" id="IPR027469">
    <property type="entry name" value="Cation_efflux_TMD_sf"/>
</dbReference>
<dbReference type="Pfam" id="PF16916">
    <property type="entry name" value="ZT_dimer"/>
    <property type="match status" value="1"/>
</dbReference>
<keyword evidence="3" id="KW-0813">Transport</keyword>
<keyword evidence="6 7" id="KW-0472">Membrane</keyword>
<evidence type="ECO:0000313" key="11">
    <source>
        <dbReference type="Proteomes" id="UP000031552"/>
    </source>
</evidence>
<dbReference type="STRING" id="1437425.CSEC_2198"/>
<evidence type="ECO:0000259" key="8">
    <source>
        <dbReference type="Pfam" id="PF01545"/>
    </source>
</evidence>
<dbReference type="InterPro" id="IPR027470">
    <property type="entry name" value="Cation_efflux_CTD"/>
</dbReference>
<dbReference type="InterPro" id="IPR036837">
    <property type="entry name" value="Cation_efflux_CTD_sf"/>
</dbReference>
<dbReference type="InterPro" id="IPR002524">
    <property type="entry name" value="Cation_efflux"/>
</dbReference>
<reference evidence="10" key="2">
    <citation type="submission" date="2014-09" db="EMBL/GenBank/DDBJ databases">
        <title>Criblamydia sequanensis harbors a mega-plasmid encoding arsenite resistance.</title>
        <authorList>
            <person name="Bertelli C."/>
            <person name="Goesmann A."/>
            <person name="Greub G."/>
        </authorList>
    </citation>
    <scope>NUCLEOTIDE SEQUENCE [LARGE SCALE GENOMIC DNA]</scope>
    <source>
        <strain evidence="10">CRIB-18</strain>
    </source>
</reference>
<dbReference type="PANTHER" id="PTHR43840:SF15">
    <property type="entry name" value="MITOCHONDRIAL METAL TRANSPORTER 1-RELATED"/>
    <property type="match status" value="1"/>
</dbReference>
<comment type="subcellular location">
    <subcellularLocation>
        <location evidence="1">Membrane</location>
        <topology evidence="1">Multi-pass membrane protein</topology>
    </subcellularLocation>
</comment>
<dbReference type="Gene3D" id="1.20.1510.10">
    <property type="entry name" value="Cation efflux protein transmembrane domain"/>
    <property type="match status" value="1"/>
</dbReference>
<dbReference type="InterPro" id="IPR050291">
    <property type="entry name" value="CDF_Transporter"/>
</dbReference>
<dbReference type="eggNOG" id="COG0053">
    <property type="taxonomic scope" value="Bacteria"/>
</dbReference>
<dbReference type="Proteomes" id="UP000031552">
    <property type="component" value="Unassembled WGS sequence"/>
</dbReference>
<dbReference type="Pfam" id="PF01545">
    <property type="entry name" value="Cation_efflux"/>
    <property type="match status" value="1"/>
</dbReference>
<dbReference type="OrthoDB" id="9806522at2"/>
<evidence type="ECO:0000256" key="3">
    <source>
        <dbReference type="ARBA" id="ARBA00022448"/>
    </source>
</evidence>
<reference evidence="10" key="1">
    <citation type="submission" date="2013-12" db="EMBL/GenBank/DDBJ databases">
        <authorList>
            <person name="Linke B."/>
        </authorList>
    </citation>
    <scope>NUCLEOTIDE SEQUENCE [LARGE SCALE GENOMIC DNA]</scope>
    <source>
        <strain evidence="10">CRIB-18</strain>
    </source>
</reference>
<keyword evidence="5 7" id="KW-1133">Transmembrane helix</keyword>
<feature type="transmembrane region" description="Helical" evidence="7">
    <location>
        <begin position="195"/>
        <end position="216"/>
    </location>
</feature>
<keyword evidence="11" id="KW-1185">Reference proteome</keyword>
<name>A0A090E2Z4_9BACT</name>
<dbReference type="GO" id="GO:0016020">
    <property type="term" value="C:membrane"/>
    <property type="evidence" value="ECO:0007669"/>
    <property type="project" value="UniProtKB-SubCell"/>
</dbReference>
<dbReference type="SUPFAM" id="SSF161111">
    <property type="entry name" value="Cation efflux protein transmembrane domain-like"/>
    <property type="match status" value="1"/>
</dbReference>
<evidence type="ECO:0000256" key="7">
    <source>
        <dbReference type="SAM" id="Phobius"/>
    </source>
</evidence>
<comment type="caution">
    <text evidence="10">The sequence shown here is derived from an EMBL/GenBank/DDBJ whole genome shotgun (WGS) entry which is preliminary data.</text>
</comment>
<feature type="domain" description="Cation efflux protein cytoplasmic" evidence="9">
    <location>
        <begin position="229"/>
        <end position="306"/>
    </location>
</feature>
<feature type="transmembrane region" description="Helical" evidence="7">
    <location>
        <begin position="53"/>
        <end position="74"/>
    </location>
</feature>
<feature type="transmembrane region" description="Helical" evidence="7">
    <location>
        <begin position="95"/>
        <end position="117"/>
    </location>
</feature>
<comment type="similarity">
    <text evidence="2">Belongs to the cation diffusion facilitator (CDF) transporter (TC 2.A.4) family.</text>
</comment>
<evidence type="ECO:0000256" key="5">
    <source>
        <dbReference type="ARBA" id="ARBA00022989"/>
    </source>
</evidence>
<dbReference type="NCBIfam" id="TIGR01297">
    <property type="entry name" value="CDF"/>
    <property type="match status" value="1"/>
</dbReference>
<dbReference type="PANTHER" id="PTHR43840">
    <property type="entry name" value="MITOCHONDRIAL METAL TRANSPORTER 1-RELATED"/>
    <property type="match status" value="1"/>
</dbReference>